<dbReference type="PANTHER" id="PTHR43864">
    <property type="entry name" value="HYPOXANTHINE/GUANINE PHOSPHORIBOSYLTRANSFERASE"/>
    <property type="match status" value="1"/>
</dbReference>
<name>A0A926DI98_9FIRM</name>
<feature type="domain" description="Bacterial purine repressor N-terminal" evidence="7">
    <location>
        <begin position="6"/>
        <end position="74"/>
    </location>
</feature>
<evidence type="ECO:0000256" key="1">
    <source>
        <dbReference type="ARBA" id="ARBA00011738"/>
    </source>
</evidence>
<keyword evidence="2" id="KW-0805">Transcription regulation</keyword>
<dbReference type="InterPro" id="IPR029057">
    <property type="entry name" value="PRTase-like"/>
</dbReference>
<reference evidence="8" key="1">
    <citation type="submission" date="2020-08" db="EMBL/GenBank/DDBJ databases">
        <title>Genome public.</title>
        <authorList>
            <person name="Liu C."/>
            <person name="Sun Q."/>
        </authorList>
    </citation>
    <scope>NUCLEOTIDE SEQUENCE</scope>
    <source>
        <strain evidence="8">NSJ-63</strain>
    </source>
</reference>
<keyword evidence="4" id="KW-0804">Transcription</keyword>
<evidence type="ECO:0000259" key="6">
    <source>
        <dbReference type="Pfam" id="PF00156"/>
    </source>
</evidence>
<dbReference type="PANTHER" id="PTHR43864:SF2">
    <property type="entry name" value="PUR OPERON REPRESSOR"/>
    <property type="match status" value="1"/>
</dbReference>
<keyword evidence="3" id="KW-0238">DNA-binding</keyword>
<evidence type="ECO:0000313" key="8">
    <source>
        <dbReference type="EMBL" id="MBC8538603.1"/>
    </source>
</evidence>
<dbReference type="AlphaFoldDB" id="A0A926DI98"/>
<feature type="domain" description="Phosphoribosyltransferase" evidence="6">
    <location>
        <begin position="119"/>
        <end position="254"/>
    </location>
</feature>
<dbReference type="Pfam" id="PF00156">
    <property type="entry name" value="Pribosyltran"/>
    <property type="match status" value="1"/>
</dbReference>
<dbReference type="CDD" id="cd06223">
    <property type="entry name" value="PRTases_typeI"/>
    <property type="match status" value="1"/>
</dbReference>
<dbReference type="Proteomes" id="UP000617951">
    <property type="component" value="Unassembled WGS sequence"/>
</dbReference>
<evidence type="ECO:0000256" key="3">
    <source>
        <dbReference type="ARBA" id="ARBA00023125"/>
    </source>
</evidence>
<dbReference type="Gene3D" id="1.10.10.10">
    <property type="entry name" value="Winged helix-like DNA-binding domain superfamily/Winged helix DNA-binding domain"/>
    <property type="match status" value="1"/>
</dbReference>
<comment type="subunit">
    <text evidence="1">Homodimer.</text>
</comment>
<dbReference type="InterPro" id="IPR036390">
    <property type="entry name" value="WH_DNA-bd_sf"/>
</dbReference>
<dbReference type="InterPro" id="IPR015265">
    <property type="entry name" value="PuR_N"/>
</dbReference>
<dbReference type="Gene3D" id="3.40.50.2020">
    <property type="match status" value="1"/>
</dbReference>
<evidence type="ECO:0000259" key="7">
    <source>
        <dbReference type="Pfam" id="PF09182"/>
    </source>
</evidence>
<dbReference type="InterPro" id="IPR050118">
    <property type="entry name" value="Pur/Pyrimidine_PRTase"/>
</dbReference>
<comment type="caution">
    <text evidence="8">The sequence shown here is derived from an EMBL/GenBank/DDBJ whole genome shotgun (WGS) entry which is preliminary data.</text>
</comment>
<gene>
    <name evidence="8" type="primary">purR</name>
    <name evidence="8" type="ORF">H8693_06610</name>
</gene>
<protein>
    <submittedName>
        <fullName evidence="8">Pur operon repressor</fullName>
    </submittedName>
</protein>
<evidence type="ECO:0000256" key="4">
    <source>
        <dbReference type="ARBA" id="ARBA00023163"/>
    </source>
</evidence>
<evidence type="ECO:0000256" key="2">
    <source>
        <dbReference type="ARBA" id="ARBA00023015"/>
    </source>
</evidence>
<organism evidence="8 9">
    <name type="scientific">Guopingia tenuis</name>
    <dbReference type="NCBI Taxonomy" id="2763656"/>
    <lineage>
        <taxon>Bacteria</taxon>
        <taxon>Bacillati</taxon>
        <taxon>Bacillota</taxon>
        <taxon>Clostridia</taxon>
        <taxon>Christensenellales</taxon>
        <taxon>Christensenellaceae</taxon>
        <taxon>Guopingia</taxon>
    </lineage>
</organism>
<accession>A0A926DI98</accession>
<dbReference type="InterPro" id="IPR010078">
    <property type="entry name" value="PurR_Bsub"/>
</dbReference>
<dbReference type="SUPFAM" id="SSF46785">
    <property type="entry name" value="Winged helix' DNA-binding domain"/>
    <property type="match status" value="1"/>
</dbReference>
<sequence>MDVLTRKERLCGITAILTNNPSRLYPLSHFSELFGAAKSTLSEDVAIIKEAFERLQLGEIEVLMGASGGIKYIPRMDKQSKDEIVGEIVEKLSNSSRILPGGFIYTADIFLTPRYVDKMAQILWGFFYKTNPDFVITVEAKGIPLAMAVARLFDKPLVVARKESKMTEGSVVTLNYLSGSSKRLQTMSLSKRAVKEGQRALVIDDFIAGGGTLRAIFEMMKEFSITVVGCGVAIATKNPSKKRVENYKSIITLEEINEEMSFIKASSNILE</sequence>
<dbReference type="GO" id="GO:0045982">
    <property type="term" value="P:negative regulation of purine nucleobase metabolic process"/>
    <property type="evidence" value="ECO:0007669"/>
    <property type="project" value="InterPro"/>
</dbReference>
<evidence type="ECO:0000256" key="5">
    <source>
        <dbReference type="ARBA" id="ARBA00049656"/>
    </source>
</evidence>
<dbReference type="SUPFAM" id="SSF53271">
    <property type="entry name" value="PRTase-like"/>
    <property type="match status" value="1"/>
</dbReference>
<dbReference type="GO" id="GO:0003677">
    <property type="term" value="F:DNA binding"/>
    <property type="evidence" value="ECO:0007669"/>
    <property type="project" value="UniProtKB-KW"/>
</dbReference>
<comment type="similarity">
    <text evidence="5">Belongs to the purine/pyrimidine phosphoribosyltransferase family. PurR subfamily.</text>
</comment>
<evidence type="ECO:0000313" key="9">
    <source>
        <dbReference type="Proteomes" id="UP000617951"/>
    </source>
</evidence>
<dbReference type="Pfam" id="PF09182">
    <property type="entry name" value="PuR_N"/>
    <property type="match status" value="1"/>
</dbReference>
<dbReference type="GO" id="GO:0045892">
    <property type="term" value="P:negative regulation of DNA-templated transcription"/>
    <property type="evidence" value="ECO:0007669"/>
    <property type="project" value="InterPro"/>
</dbReference>
<dbReference type="RefSeq" id="WP_249280335.1">
    <property type="nucleotide sequence ID" value="NZ_JACRSS010000003.1"/>
</dbReference>
<dbReference type="NCBIfam" id="TIGR01743">
    <property type="entry name" value="purR_Bsub"/>
    <property type="match status" value="1"/>
</dbReference>
<dbReference type="EMBL" id="JACRSS010000003">
    <property type="protein sequence ID" value="MBC8538603.1"/>
    <property type="molecule type" value="Genomic_DNA"/>
</dbReference>
<dbReference type="InterPro" id="IPR000836">
    <property type="entry name" value="PRTase_dom"/>
</dbReference>
<dbReference type="InterPro" id="IPR036388">
    <property type="entry name" value="WH-like_DNA-bd_sf"/>
</dbReference>
<proteinExistence type="inferred from homology"/>
<keyword evidence="9" id="KW-1185">Reference proteome</keyword>